<dbReference type="Proteomes" id="UP000886998">
    <property type="component" value="Unassembled WGS sequence"/>
</dbReference>
<dbReference type="AlphaFoldDB" id="A0A8X6Y633"/>
<reference evidence="2" key="1">
    <citation type="submission" date="2020-08" db="EMBL/GenBank/DDBJ databases">
        <title>Multicomponent nature underlies the extraordinary mechanical properties of spider dragline silk.</title>
        <authorList>
            <person name="Kono N."/>
            <person name="Nakamura H."/>
            <person name="Mori M."/>
            <person name="Yoshida Y."/>
            <person name="Ohtoshi R."/>
            <person name="Malay A.D."/>
            <person name="Moran D.A.P."/>
            <person name="Tomita M."/>
            <person name="Numata K."/>
            <person name="Arakawa K."/>
        </authorList>
    </citation>
    <scope>NUCLEOTIDE SEQUENCE</scope>
</reference>
<gene>
    <name evidence="2" type="ORF">TNIN_452131</name>
</gene>
<feature type="compositionally biased region" description="Polar residues" evidence="1">
    <location>
        <begin position="19"/>
        <end position="28"/>
    </location>
</feature>
<accession>A0A8X6Y633</accession>
<sequence>MDQHQDNGNGMDLSLPPSAHNSRLGTPRLSTCQRLQDLAYRIKRETILISYQEATLNALRLNGIADNESLSLQLKILKDIQARHQSAVSEFSSLPPCDTPGCTEHNTLSKKNLMQDFPPLPKTNSTKRKEKDDSFTSPTNRRLTKNLRTNLNPELNFEINLSNKFAALDNMETSIEPIAATSSDSNTTTVIQNKNTPNVTRIKPPIMLRITLTFREQVKTLNDLMPKLRNEIANVLGETFQSDSTAFYIFFSRD</sequence>
<name>A0A8X6Y633_9ARAC</name>
<evidence type="ECO:0000313" key="2">
    <source>
        <dbReference type="EMBL" id="GFY66760.1"/>
    </source>
</evidence>
<evidence type="ECO:0000313" key="3">
    <source>
        <dbReference type="Proteomes" id="UP000886998"/>
    </source>
</evidence>
<protein>
    <submittedName>
        <fullName evidence="2">Uncharacterized protein</fullName>
    </submittedName>
</protein>
<evidence type="ECO:0000256" key="1">
    <source>
        <dbReference type="SAM" id="MobiDB-lite"/>
    </source>
</evidence>
<feature type="region of interest" description="Disordered" evidence="1">
    <location>
        <begin position="91"/>
        <end position="143"/>
    </location>
</feature>
<dbReference type="EMBL" id="BMAV01016234">
    <property type="protein sequence ID" value="GFY66760.1"/>
    <property type="molecule type" value="Genomic_DNA"/>
</dbReference>
<organism evidence="2 3">
    <name type="scientific">Trichonephila inaurata madagascariensis</name>
    <dbReference type="NCBI Taxonomy" id="2747483"/>
    <lineage>
        <taxon>Eukaryota</taxon>
        <taxon>Metazoa</taxon>
        <taxon>Ecdysozoa</taxon>
        <taxon>Arthropoda</taxon>
        <taxon>Chelicerata</taxon>
        <taxon>Arachnida</taxon>
        <taxon>Araneae</taxon>
        <taxon>Araneomorphae</taxon>
        <taxon>Entelegynae</taxon>
        <taxon>Araneoidea</taxon>
        <taxon>Nephilidae</taxon>
        <taxon>Trichonephila</taxon>
        <taxon>Trichonephila inaurata</taxon>
    </lineage>
</organism>
<comment type="caution">
    <text evidence="2">The sequence shown here is derived from an EMBL/GenBank/DDBJ whole genome shotgun (WGS) entry which is preliminary data.</text>
</comment>
<keyword evidence="3" id="KW-1185">Reference proteome</keyword>
<feature type="region of interest" description="Disordered" evidence="1">
    <location>
        <begin position="1"/>
        <end position="28"/>
    </location>
</feature>
<proteinExistence type="predicted"/>